<name>R9TLB1_TRYRA</name>
<dbReference type="VEuPathDB" id="TriTrypDB:TRSC58_07135"/>
<feature type="domain" description="Sialidase" evidence="2">
    <location>
        <begin position="2"/>
        <end position="271"/>
    </location>
</feature>
<organism evidence="4">
    <name type="scientific">Trypanosoma rangeli</name>
    <dbReference type="NCBI Taxonomy" id="5698"/>
    <lineage>
        <taxon>Eukaryota</taxon>
        <taxon>Discoba</taxon>
        <taxon>Euglenozoa</taxon>
        <taxon>Kinetoplastea</taxon>
        <taxon>Metakinetoplastina</taxon>
        <taxon>Trypanosomatida</taxon>
        <taxon>Trypanosomatidae</taxon>
        <taxon>Trypanosoma</taxon>
        <taxon>Herpetosoma</taxon>
    </lineage>
</organism>
<dbReference type="Gene3D" id="2.60.120.200">
    <property type="match status" value="1"/>
</dbReference>
<dbReference type="SUPFAM" id="SSF49899">
    <property type="entry name" value="Concanavalin A-like lectins/glucanases"/>
    <property type="match status" value="1"/>
</dbReference>
<dbReference type="GO" id="GO:0004308">
    <property type="term" value="F:exo-alpha-sialidase activity"/>
    <property type="evidence" value="ECO:0007669"/>
    <property type="project" value="InterPro"/>
</dbReference>
<dbReference type="CDD" id="cd15482">
    <property type="entry name" value="Sialidase_non-viral"/>
    <property type="match status" value="1"/>
</dbReference>
<evidence type="ECO:0000313" key="4">
    <source>
        <dbReference type="EMBL" id="AGN33002.1"/>
    </source>
</evidence>
<evidence type="ECO:0000259" key="3">
    <source>
        <dbReference type="Pfam" id="PF22925"/>
    </source>
</evidence>
<feature type="compositionally biased region" description="Basic and acidic residues" evidence="1">
    <location>
        <begin position="660"/>
        <end position="676"/>
    </location>
</feature>
<dbReference type="EMBL" id="KC544940">
    <property type="protein sequence ID" value="AGN33002.1"/>
    <property type="molecule type" value="Genomic_DNA"/>
</dbReference>
<reference evidence="4" key="1">
    <citation type="submission" date="2013-01" db="EMBL/GenBank/DDBJ databases">
        <title>Unveiling the Trypanosoma rangeli genome, the neglected and avirulent trypanosome of mammals.</title>
        <authorList>
            <person name="Stoco P.H."/>
            <person name="Wagner G."/>
            <person name="Gerber A."/>
            <person name="Zaha A."/>
            <person name="Monteiro K.M."/>
            <person name="Thompson C."/>
            <person name="Bartholomeu D.C."/>
            <person name="Bahia D."/>
            <person name="Loreto E."/>
            <person name="Prestes E.B."/>
            <person name="De Moraes M.H."/>
            <person name="Lueckemeyer D.D."/>
            <person name="Lima F.M."/>
            <person name="Vallejo G.A."/>
            <person name="Silveira Filho J.F."/>
            <person name="Tyler K.M."/>
            <person name="Almeida L.G."/>
            <person name="Steindel M."/>
            <person name="Ortiz M.F.D.E."/>
            <person name="Siervo M.A."/>
            <person name="Cunha O.L.D.E."/>
            <person name="Neto R."/>
            <person name="Rodrigues-Luiz G."/>
            <person name="Teixeira S.M."/>
            <person name="Silva R."/>
            <person name="Murta S.M."/>
            <person name="Sincero T.C."/>
            <person name="Mendes T.A."/>
            <person name="Urmenyi T.P."/>
            <person name="Da Rocha W.D."/>
            <person name="Vasconcellos A.T."/>
            <person name="Grisard E.C."/>
        </authorList>
    </citation>
    <scope>NUCLEOTIDE SEQUENCE</scope>
</reference>
<accession>R9TLB1</accession>
<dbReference type="InterPro" id="IPR011040">
    <property type="entry name" value="Sialidase"/>
</dbReference>
<evidence type="ECO:0000256" key="1">
    <source>
        <dbReference type="SAM" id="MobiDB-lite"/>
    </source>
</evidence>
<dbReference type="InterPro" id="IPR036278">
    <property type="entry name" value="Sialidase_sf"/>
</dbReference>
<feature type="non-terminal residue" evidence="4">
    <location>
        <position position="1"/>
    </location>
</feature>
<protein>
    <submittedName>
        <fullName evidence="4">Uncharacterized protein</fullName>
    </submittedName>
</protein>
<proteinExistence type="predicted"/>
<feature type="compositionally biased region" description="Acidic residues" evidence="1">
    <location>
        <begin position="554"/>
        <end position="563"/>
    </location>
</feature>
<dbReference type="PRINTS" id="PR01803">
    <property type="entry name" value="TCSIALIDASE"/>
</dbReference>
<sequence>MPTTIVNGSTVYVLLGKYGTTGSAGKSNARYTDLLLAKGVFGAGEADGTQQKKISWTGTYALWPYFPIPIYYRGITELVGGGGTGVILSDGTLIFPVEARKAGGTVVSLVLQSRKPEREWELSWGTTVSGCSNPAIVEWDRYYGELYMITSCDEGFYRVVRSRYWGEEWMEEDAILSRVWGTSRNRKGNGVRSGFTTATIAGKKVMLLTMPVYEEEGGADNQKGRGRLHLWVTDMQRVHDVGPISAADENATASSLLYKSDGEEELIAVYERKKAAEGDSYGLVSVRLTEQLRQIKRVVKRWNALNKTLQTCLSAGGVQPQRRDQCQGDIPTEGLVGLLSNTSADGKVWKDEYLGVNATVTNGAAGEKGDVRFKGAGSWAEWPVGKAGQNQPYYFANTEFTLVATVTIHAVPNSEGGSPIPLMGVKMNDEGNSVLFGLSYTKDKKWRFKLGSADSTGPSGTWEPNTQYQVVLQMDWDDWFVYVGGNNIYTKKYDGALFKSGRISHFFFGVDDKSAGEANSPDVTVANVLLYSRVLSGAEITNIKDGKVTLPPPDAEEEIEEQQESPASTDNESPASRTQPLSGVVNDAEPTQVGTVQQEDAVEVPVPAAQPPRPGAQLDASSGGSGTEGNEATAGSKVDAQPHNAGPMRSDAQNAGDTGNDDRIDGSGDRAAGRRR</sequence>
<evidence type="ECO:0000259" key="2">
    <source>
        <dbReference type="Pfam" id="PF13859"/>
    </source>
</evidence>
<dbReference type="Gene3D" id="2.120.10.10">
    <property type="match status" value="1"/>
</dbReference>
<dbReference type="InterPro" id="IPR008377">
    <property type="entry name" value="Sialidase_trypan"/>
</dbReference>
<feature type="compositionally biased region" description="Polar residues" evidence="1">
    <location>
        <begin position="565"/>
        <end position="581"/>
    </location>
</feature>
<dbReference type="InterPro" id="IPR013320">
    <property type="entry name" value="ConA-like_dom_sf"/>
</dbReference>
<feature type="domain" description="Trans-sialidase C-terminal" evidence="3">
    <location>
        <begin position="331"/>
        <end position="536"/>
    </location>
</feature>
<dbReference type="AlphaFoldDB" id="R9TLB1"/>
<dbReference type="InterPro" id="IPR055239">
    <property type="entry name" value="TS_C"/>
</dbReference>
<feature type="region of interest" description="Disordered" evidence="1">
    <location>
        <begin position="544"/>
        <end position="676"/>
    </location>
</feature>
<dbReference type="Pfam" id="PF13859">
    <property type="entry name" value="BNR_3"/>
    <property type="match status" value="1"/>
</dbReference>
<dbReference type="Pfam" id="PF22925">
    <property type="entry name" value="TS_C"/>
    <property type="match status" value="1"/>
</dbReference>
<dbReference type="SUPFAM" id="SSF50939">
    <property type="entry name" value="Sialidases"/>
    <property type="match status" value="1"/>
</dbReference>